<reference evidence="3" key="1">
    <citation type="submission" date="2019-07" db="EMBL/GenBank/DDBJ databases">
        <title>Bacillus alkalisoli sp. nov. isolated from saline soil.</title>
        <authorList>
            <person name="Sun J.-Q."/>
            <person name="Xu L."/>
        </authorList>
    </citation>
    <scope>NUCLEOTIDE SEQUENCE [LARGE SCALE GENOMIC DNA]</scope>
    <source>
        <strain evidence="3">M4U3P1</strain>
    </source>
</reference>
<feature type="transmembrane region" description="Helical" evidence="1">
    <location>
        <begin position="494"/>
        <end position="512"/>
    </location>
</feature>
<evidence type="ECO:0000256" key="1">
    <source>
        <dbReference type="SAM" id="Phobius"/>
    </source>
</evidence>
<keyword evidence="1" id="KW-0812">Transmembrane</keyword>
<keyword evidence="3" id="KW-1185">Reference proteome</keyword>
<accession>A0A859FI91</accession>
<feature type="transmembrane region" description="Helical" evidence="1">
    <location>
        <begin position="598"/>
        <end position="619"/>
    </location>
</feature>
<gene>
    <name evidence="2" type="ORF">FLK61_37790</name>
</gene>
<feature type="transmembrane region" description="Helical" evidence="1">
    <location>
        <begin position="434"/>
        <end position="454"/>
    </location>
</feature>
<keyword evidence="1" id="KW-1133">Transmembrane helix</keyword>
<dbReference type="KEGG" id="psua:FLK61_37790"/>
<name>A0A859FI91_9BACI</name>
<feature type="transmembrane region" description="Helical" evidence="1">
    <location>
        <begin position="353"/>
        <end position="371"/>
    </location>
</feature>
<dbReference type="RefSeq" id="WP_176010361.1">
    <property type="nucleotide sequence ID" value="NZ_CP041372.2"/>
</dbReference>
<dbReference type="Proteomes" id="UP000318138">
    <property type="component" value="Chromosome"/>
</dbReference>
<dbReference type="Pfam" id="PF18949">
    <property type="entry name" value="DUF5693"/>
    <property type="match status" value="1"/>
</dbReference>
<feature type="transmembrane region" description="Helical" evidence="1">
    <location>
        <begin position="567"/>
        <end position="586"/>
    </location>
</feature>
<organism evidence="2 3">
    <name type="scientific">Paenalkalicoccus suaedae</name>
    <dbReference type="NCBI Taxonomy" id="2592382"/>
    <lineage>
        <taxon>Bacteria</taxon>
        <taxon>Bacillati</taxon>
        <taxon>Bacillota</taxon>
        <taxon>Bacilli</taxon>
        <taxon>Bacillales</taxon>
        <taxon>Bacillaceae</taxon>
        <taxon>Paenalkalicoccus</taxon>
    </lineage>
</organism>
<proteinExistence type="predicted"/>
<dbReference type="AlphaFoldDB" id="A0A859FI91"/>
<evidence type="ECO:0000313" key="3">
    <source>
        <dbReference type="Proteomes" id="UP000318138"/>
    </source>
</evidence>
<sequence>MKKILWGVVILAMLVSIPFLWERVQVEGANDVYELSIPYDDIELMSRNAGLDAELIYERLTAEQGIQSVALEPLTISDLRSRDLVEYVSTGQLLQLYDIERSDIPQETGFYLQIIEENELTEPIEEVLNYERSEFGLEIMEMEIEGDTFFYVPFGSSRTLNEPITFDMEAYEEVVSNGLSVIPRLENNFYFEEENHVLFRQLEEMSENASHVLFTGLEIVGFGEPEAIANLADRMNRLGLGAIMIENSDQRGLHQLMDRLDRDHVRLHSMTLGSTFDPTDYTAVFRGARAVHERNNQIIFVNLLNRAPAEIYTSPDAALKQLDNTEIFLSDMHRRTSGEPGIAMPYENFQAPIWFTLIVLLAAASFVGIVASLLSTKLILPLAGVSFIGFAGIALVNIDILMKLIVLGLAILAPTYAVLSIKQPESTKQVAIRFLQAIGITLTGAWFVVTLLYGSDYISHLDTFRGVKVLSIAPVIILAAFFIGYRWLSETVKFWHLVFLAVVGGLALFYVTRTGNAGVALPYELEFRQLLENTFSVRPRTTEFLIGIPIFVTGLYMWKEKVLFARFLLLAGGLGFASMVGTFTHLHTPFVTSVIRTALSIGIGAVIGVALIVVVKAILKWVVPAVMERVSR</sequence>
<keyword evidence="1" id="KW-0472">Membrane</keyword>
<feature type="transmembrane region" description="Helical" evidence="1">
    <location>
        <begin position="466"/>
        <end position="487"/>
    </location>
</feature>
<feature type="transmembrane region" description="Helical" evidence="1">
    <location>
        <begin position="378"/>
        <end position="398"/>
    </location>
</feature>
<evidence type="ECO:0000313" key="2">
    <source>
        <dbReference type="EMBL" id="QKS72382.1"/>
    </source>
</evidence>
<dbReference type="EMBL" id="CP041372">
    <property type="protein sequence ID" value="QKS72382.1"/>
    <property type="molecule type" value="Genomic_DNA"/>
</dbReference>
<feature type="transmembrane region" description="Helical" evidence="1">
    <location>
        <begin position="404"/>
        <end position="422"/>
    </location>
</feature>
<protein>
    <submittedName>
        <fullName evidence="2">Uncharacterized protein</fullName>
    </submittedName>
</protein>
<dbReference type="InterPro" id="IPR043748">
    <property type="entry name" value="DUF5693"/>
</dbReference>